<accession>A0A7S2XTH0</accession>
<feature type="compositionally biased region" description="Acidic residues" evidence="1">
    <location>
        <begin position="259"/>
        <end position="294"/>
    </location>
</feature>
<evidence type="ECO:0000313" key="2">
    <source>
        <dbReference type="EMBL" id="CAD9826773.1"/>
    </source>
</evidence>
<feature type="compositionally biased region" description="Low complexity" evidence="1">
    <location>
        <begin position="64"/>
        <end position="80"/>
    </location>
</feature>
<feature type="region of interest" description="Disordered" evidence="1">
    <location>
        <begin position="64"/>
        <end position="105"/>
    </location>
</feature>
<feature type="region of interest" description="Disordered" evidence="1">
    <location>
        <begin position="187"/>
        <end position="219"/>
    </location>
</feature>
<evidence type="ECO:0000256" key="1">
    <source>
        <dbReference type="SAM" id="MobiDB-lite"/>
    </source>
</evidence>
<gene>
    <name evidence="2" type="ORF">ASEP1449_LOCUS18607</name>
</gene>
<sequence length="457" mass="49324">MAGRIQSALVTVGGACVILSTPLLSNAFGVSSVTRPIHVLNEATSPGILPSFVRKSCGFVGSVASPRSSSSSSRGQKQSSLHIFAPPASGYSTQEDETNKLPESYDPMMEFPGTMRPGRTPENMPFHDLPIGDDDPDPVPWPHFQEIDWHHNWGSPHDHPVPMEEVIENEGRWATVEEEADLRAGARRGVRERREAQEAGQGTAVIMDDEDDDDEGADDVEEQVDLGQGLNILIGSESPSAIDVDATTIPTEVESTLTSEDEEEDEDEGDFLLDLGLDGDDDDGDDDDDDDGDEIALKMDDDSGEDVSEPAFTTSGTDKLMDAMKGLIDGDEDDDDDIIPTDGIADDDEDDLSDLDLGDLDLNFASEDDDEESNIVIDDGAVTSATDEDDTLFPMIEEDDDDMDLATDGVDESSGVQMVPIDDLNAMEDLDEDEGYDAGFDYDDSGDDYGGGDTDSW</sequence>
<feature type="compositionally biased region" description="Polar residues" evidence="1">
    <location>
        <begin position="248"/>
        <end position="258"/>
    </location>
</feature>
<feature type="compositionally biased region" description="Acidic residues" evidence="1">
    <location>
        <begin position="398"/>
        <end position="411"/>
    </location>
</feature>
<protein>
    <submittedName>
        <fullName evidence="2">Uncharacterized protein</fullName>
    </submittedName>
</protein>
<name>A0A7S2XTH0_9STRA</name>
<feature type="compositionally biased region" description="Acidic residues" evidence="1">
    <location>
        <begin position="207"/>
        <end position="219"/>
    </location>
</feature>
<dbReference type="EMBL" id="HBHQ01027476">
    <property type="protein sequence ID" value="CAD9826773.1"/>
    <property type="molecule type" value="Transcribed_RNA"/>
</dbReference>
<feature type="compositionally biased region" description="Acidic residues" evidence="1">
    <location>
        <begin position="425"/>
        <end position="447"/>
    </location>
</feature>
<reference evidence="2" key="1">
    <citation type="submission" date="2021-01" db="EMBL/GenBank/DDBJ databases">
        <authorList>
            <person name="Corre E."/>
            <person name="Pelletier E."/>
            <person name="Niang G."/>
            <person name="Scheremetjew M."/>
            <person name="Finn R."/>
            <person name="Kale V."/>
            <person name="Holt S."/>
            <person name="Cochrane G."/>
            <person name="Meng A."/>
            <person name="Brown T."/>
            <person name="Cohen L."/>
        </authorList>
    </citation>
    <scope>NUCLEOTIDE SEQUENCE</scope>
    <source>
        <strain evidence="2">CCMP2084</strain>
    </source>
</reference>
<feature type="compositionally biased region" description="Gly residues" evidence="1">
    <location>
        <begin position="448"/>
        <end position="457"/>
    </location>
</feature>
<feature type="region of interest" description="Disordered" evidence="1">
    <location>
        <begin position="237"/>
        <end position="352"/>
    </location>
</feature>
<feature type="compositionally biased region" description="Acidic residues" evidence="1">
    <location>
        <begin position="329"/>
        <end position="352"/>
    </location>
</feature>
<organism evidence="2">
    <name type="scientific">Attheya septentrionalis</name>
    <dbReference type="NCBI Taxonomy" id="420275"/>
    <lineage>
        <taxon>Eukaryota</taxon>
        <taxon>Sar</taxon>
        <taxon>Stramenopiles</taxon>
        <taxon>Ochrophyta</taxon>
        <taxon>Bacillariophyta</taxon>
        <taxon>Coscinodiscophyceae</taxon>
        <taxon>Chaetocerotophycidae</taxon>
        <taxon>Chaetocerotales</taxon>
        <taxon>Attheyaceae</taxon>
        <taxon>Attheya</taxon>
    </lineage>
</organism>
<proteinExistence type="predicted"/>
<dbReference type="AlphaFoldDB" id="A0A7S2XTH0"/>
<feature type="region of interest" description="Disordered" evidence="1">
    <location>
        <begin position="398"/>
        <end position="457"/>
    </location>
</feature>
<dbReference type="PROSITE" id="PS51257">
    <property type="entry name" value="PROKAR_LIPOPROTEIN"/>
    <property type="match status" value="1"/>
</dbReference>